<evidence type="ECO:0000256" key="1">
    <source>
        <dbReference type="SAM" id="SignalP"/>
    </source>
</evidence>
<dbReference type="SUPFAM" id="SSF54160">
    <property type="entry name" value="Chromo domain-like"/>
    <property type="match status" value="1"/>
</dbReference>
<accession>A0A7U4E6D3</accession>
<dbReference type="KEGG" id="rsi:Runsl_2756"/>
<dbReference type="InterPro" id="IPR011600">
    <property type="entry name" value="Pept_C14_caspase"/>
</dbReference>
<dbReference type="GO" id="GO:0004197">
    <property type="term" value="F:cysteine-type endopeptidase activity"/>
    <property type="evidence" value="ECO:0007669"/>
    <property type="project" value="InterPro"/>
</dbReference>
<evidence type="ECO:0000313" key="4">
    <source>
        <dbReference type="Proteomes" id="UP000000493"/>
    </source>
</evidence>
<dbReference type="GO" id="GO:0006508">
    <property type="term" value="P:proteolysis"/>
    <property type="evidence" value="ECO:0007669"/>
    <property type="project" value="InterPro"/>
</dbReference>
<feature type="signal peptide" evidence="1">
    <location>
        <begin position="1"/>
        <end position="19"/>
    </location>
</feature>
<reference evidence="4" key="1">
    <citation type="submission" date="2011-06" db="EMBL/GenBank/DDBJ databases">
        <title>The complete genome of chromosome of Runella slithyformis DSM 19594.</title>
        <authorList>
            <consortium name="US DOE Joint Genome Institute (JGI-PGF)"/>
            <person name="Lucas S."/>
            <person name="Han J."/>
            <person name="Lapidus A."/>
            <person name="Bruce D."/>
            <person name="Goodwin L."/>
            <person name="Pitluck S."/>
            <person name="Peters L."/>
            <person name="Kyrpides N."/>
            <person name="Mavromatis K."/>
            <person name="Ivanova N."/>
            <person name="Ovchinnikova G."/>
            <person name="Zhang X."/>
            <person name="Misra M."/>
            <person name="Detter J.C."/>
            <person name="Tapia R."/>
            <person name="Han C."/>
            <person name="Land M."/>
            <person name="Hauser L."/>
            <person name="Markowitz V."/>
            <person name="Cheng J.-F."/>
            <person name="Hugenholtz P."/>
            <person name="Woyke T."/>
            <person name="Wu D."/>
            <person name="Tindall B."/>
            <person name="Faehrich R."/>
            <person name="Brambilla E."/>
            <person name="Klenk H.-P."/>
            <person name="Eisen J.A."/>
        </authorList>
    </citation>
    <scope>NUCLEOTIDE SEQUENCE [LARGE SCALE GENOMIC DNA]</scope>
    <source>
        <strain evidence="4">ATCC 29530 / DSM 19594 / LMG 11500 / NCIMB 11436 / LSU 4</strain>
    </source>
</reference>
<gene>
    <name evidence="3" type="ordered locus">Runsl_2756</name>
</gene>
<organism evidence="3 4">
    <name type="scientific">Runella slithyformis (strain ATCC 29530 / DSM 19594 / LMG 11500 / NCIMB 11436 / LSU 4)</name>
    <dbReference type="NCBI Taxonomy" id="761193"/>
    <lineage>
        <taxon>Bacteria</taxon>
        <taxon>Pseudomonadati</taxon>
        <taxon>Bacteroidota</taxon>
        <taxon>Cytophagia</taxon>
        <taxon>Cytophagales</taxon>
        <taxon>Spirosomataceae</taxon>
        <taxon>Runella</taxon>
    </lineage>
</organism>
<sequence length="365" mass="40480">MRNFVLTLSFCFLALLAVAQPGSGFNPQRTWVFMVGVLEWADANSFPSFEKKGRVDAKIKAFFEKQGVPSQQMVYLKDGQATTQAVREAFVSFLKKAGKDDVLFFYYCGHGYKNDAGKVCFANHKGADWTAEEIVRSVNTHFAGKTAYLTADCCNSGGLAEEAQKYPAKNYAALTSVVPTNVSTGNWTFSNALLYGLQGQNFVDTDGNGRITVGELAAYIDEEMAIAEGQKATYFVPKTMQDQAIATGVPAKKNARIGQRVWADYDGTPWLGFIIGAEKNGSFTVRFYSYTNNETDNVEAARLKPYTCPKNMAVGSPVSVCSATDKKWYPAKVIKKFSCLHFIQYDDYGSEWNEWVAPDNIKVRR</sequence>
<dbReference type="Gene3D" id="3.40.50.1460">
    <property type="match status" value="1"/>
</dbReference>
<dbReference type="PROSITE" id="PS00018">
    <property type="entry name" value="EF_HAND_1"/>
    <property type="match status" value="1"/>
</dbReference>
<dbReference type="Gene3D" id="2.30.30.140">
    <property type="match status" value="1"/>
</dbReference>
<name>A0A7U4E6D3_RUNSL</name>
<dbReference type="InterPro" id="IPR016197">
    <property type="entry name" value="Chromo-like_dom_sf"/>
</dbReference>
<dbReference type="EMBL" id="CP002859">
    <property type="protein sequence ID" value="AEI49153.1"/>
    <property type="molecule type" value="Genomic_DNA"/>
</dbReference>
<proteinExistence type="predicted"/>
<feature type="chain" id="PRO_5031359992" description="Peptidase C14 caspase domain-containing protein" evidence="1">
    <location>
        <begin position="20"/>
        <end position="365"/>
    </location>
</feature>
<evidence type="ECO:0000259" key="2">
    <source>
        <dbReference type="Pfam" id="PF00656"/>
    </source>
</evidence>
<keyword evidence="4" id="KW-1185">Reference proteome</keyword>
<reference evidence="3 4" key="2">
    <citation type="journal article" date="2012" name="Stand. Genomic Sci.">
        <title>Complete genome sequence of the aquatic bacterium Runella slithyformis type strain (LSU 4(T)).</title>
        <authorList>
            <person name="Copeland A."/>
            <person name="Zhang X."/>
            <person name="Misra M."/>
            <person name="Lapidus A."/>
            <person name="Nolan M."/>
            <person name="Lucas S."/>
            <person name="Deshpande S."/>
            <person name="Cheng J.F."/>
            <person name="Tapia R."/>
            <person name="Goodwin L.A."/>
            <person name="Pitluck S."/>
            <person name="Liolios K."/>
            <person name="Pagani I."/>
            <person name="Ivanova N."/>
            <person name="Mikhailova N."/>
            <person name="Pati A."/>
            <person name="Chen A."/>
            <person name="Palaniappan K."/>
            <person name="Land M."/>
            <person name="Hauser L."/>
            <person name="Pan C."/>
            <person name="Jeffries C.D."/>
            <person name="Detter J.C."/>
            <person name="Brambilla E.M."/>
            <person name="Rohde M."/>
            <person name="Djao O.D."/>
            <person name="Goker M."/>
            <person name="Sikorski J."/>
            <person name="Tindall B.J."/>
            <person name="Woyke T."/>
            <person name="Bristow J."/>
            <person name="Eisen J.A."/>
            <person name="Markowitz V."/>
            <person name="Hugenholtz P."/>
            <person name="Kyrpides N.C."/>
            <person name="Klenk H.P."/>
            <person name="Mavromatis K."/>
        </authorList>
    </citation>
    <scope>NUCLEOTIDE SEQUENCE [LARGE SCALE GENOMIC DNA]</scope>
    <source>
        <strain evidence="4">ATCC 29530 / DSM 19594 / LMG 11500 / NCIMB 11436 / LSU 4</strain>
    </source>
</reference>
<dbReference type="Pfam" id="PF00656">
    <property type="entry name" value="Peptidase_C14"/>
    <property type="match status" value="1"/>
</dbReference>
<dbReference type="InterPro" id="IPR018247">
    <property type="entry name" value="EF_Hand_1_Ca_BS"/>
</dbReference>
<feature type="domain" description="Peptidase C14 caspase" evidence="2">
    <location>
        <begin position="58"/>
        <end position="173"/>
    </location>
</feature>
<protein>
    <recommendedName>
        <fullName evidence="2">Peptidase C14 caspase domain-containing protein</fullName>
    </recommendedName>
</protein>
<dbReference type="Proteomes" id="UP000000493">
    <property type="component" value="Chromosome"/>
</dbReference>
<evidence type="ECO:0000313" key="3">
    <source>
        <dbReference type="EMBL" id="AEI49153.1"/>
    </source>
</evidence>
<dbReference type="AlphaFoldDB" id="A0A7U4E6D3"/>
<dbReference type="RefSeq" id="WP_013928462.1">
    <property type="nucleotide sequence ID" value="NC_015703.1"/>
</dbReference>
<keyword evidence="1" id="KW-0732">Signal</keyword>